<gene>
    <name evidence="2" type="ORF">FisN_11Lh109</name>
</gene>
<comment type="similarity">
    <text evidence="1">Belongs to the Mo25 family.</text>
</comment>
<dbReference type="AlphaFoldDB" id="A0A1Z5J7J2"/>
<comment type="caution">
    <text evidence="2">The sequence shown here is derived from an EMBL/GenBank/DDBJ whole genome shotgun (WGS) entry which is preliminary data.</text>
</comment>
<keyword evidence="3" id="KW-1185">Reference proteome</keyword>
<dbReference type="SUPFAM" id="SSF48371">
    <property type="entry name" value="ARM repeat"/>
    <property type="match status" value="1"/>
</dbReference>
<dbReference type="EMBL" id="BDSP01000013">
    <property type="protein sequence ID" value="GAX09906.1"/>
    <property type="molecule type" value="Genomic_DNA"/>
</dbReference>
<dbReference type="InterPro" id="IPR013878">
    <property type="entry name" value="Mo25"/>
</dbReference>
<dbReference type="Proteomes" id="UP000198406">
    <property type="component" value="Unassembled WGS sequence"/>
</dbReference>
<dbReference type="InParanoid" id="A0A1Z5J7J2"/>
<name>A0A1Z5J7J2_FISSO</name>
<sequence length="404" mass="45832">MSIEGPFEWLAGGLFFGKQQKGGIESIDSCGDALVLLKGIAHSLQEILAQPENNSESPESPAILLAARLRRLRFLLYDERRVPKETIRWGNHSPTVVENTLQGLLGHEMNDLIPTLLEHLVVLPFESRKDVAAIFNYLLVSGLDGTDAEIYRPHMIRFRDHVEQHFPRVISAILAGHDPAVHDQKDVCLHYGSMYRACLRHPVLYHRMVGTTESVRSYVFPFLDTFVHLPNFEVASDAMETLREVMTAGQGSNRDPAIQQELAEIAATFLARDYDEIWNQRFTTNLLSESANYMTRRVALQILSTVLLTRSNYSIMIEFVASKTNLILIMKLLRDTSPHITLDAFHVFKVFVANPNKPAEVLQILRDNQVKLATYLTSLHQEKEETDTQFRDEKALIIATIQAL</sequence>
<proteinExistence type="inferred from homology"/>
<dbReference type="GO" id="GO:0043539">
    <property type="term" value="F:protein serine/threonine kinase activator activity"/>
    <property type="evidence" value="ECO:0007669"/>
    <property type="project" value="TreeGrafter"/>
</dbReference>
<dbReference type="InterPro" id="IPR016024">
    <property type="entry name" value="ARM-type_fold"/>
</dbReference>
<dbReference type="PANTHER" id="PTHR10182">
    <property type="entry name" value="CALCIUM-BINDING PROTEIN 39-RELATED"/>
    <property type="match status" value="1"/>
</dbReference>
<dbReference type="OrthoDB" id="609103at2759"/>
<dbReference type="GO" id="GO:0035556">
    <property type="term" value="P:intracellular signal transduction"/>
    <property type="evidence" value="ECO:0007669"/>
    <property type="project" value="TreeGrafter"/>
</dbReference>
<organism evidence="2 3">
    <name type="scientific">Fistulifera solaris</name>
    <name type="common">Oleaginous diatom</name>
    <dbReference type="NCBI Taxonomy" id="1519565"/>
    <lineage>
        <taxon>Eukaryota</taxon>
        <taxon>Sar</taxon>
        <taxon>Stramenopiles</taxon>
        <taxon>Ochrophyta</taxon>
        <taxon>Bacillariophyta</taxon>
        <taxon>Bacillariophyceae</taxon>
        <taxon>Bacillariophycidae</taxon>
        <taxon>Naviculales</taxon>
        <taxon>Naviculaceae</taxon>
        <taxon>Fistulifera</taxon>
    </lineage>
</organism>
<evidence type="ECO:0000313" key="3">
    <source>
        <dbReference type="Proteomes" id="UP000198406"/>
    </source>
</evidence>
<protein>
    <submittedName>
        <fullName evidence="2">Calcium binding protein 39</fullName>
    </submittedName>
</protein>
<dbReference type="Gene3D" id="1.25.10.10">
    <property type="entry name" value="Leucine-rich Repeat Variant"/>
    <property type="match status" value="1"/>
</dbReference>
<dbReference type="InterPro" id="IPR011989">
    <property type="entry name" value="ARM-like"/>
</dbReference>
<reference evidence="2 3" key="1">
    <citation type="journal article" date="2015" name="Plant Cell">
        <title>Oil accumulation by the oleaginous diatom Fistulifera solaris as revealed by the genome and transcriptome.</title>
        <authorList>
            <person name="Tanaka T."/>
            <person name="Maeda Y."/>
            <person name="Veluchamy A."/>
            <person name="Tanaka M."/>
            <person name="Abida H."/>
            <person name="Marechal E."/>
            <person name="Bowler C."/>
            <person name="Muto M."/>
            <person name="Sunaga Y."/>
            <person name="Tanaka M."/>
            <person name="Yoshino T."/>
            <person name="Taniguchi T."/>
            <person name="Fukuda Y."/>
            <person name="Nemoto M."/>
            <person name="Matsumoto M."/>
            <person name="Wong P.S."/>
            <person name="Aburatani S."/>
            <person name="Fujibuchi W."/>
        </authorList>
    </citation>
    <scope>NUCLEOTIDE SEQUENCE [LARGE SCALE GENOMIC DNA]</scope>
    <source>
        <strain evidence="2 3">JPCC DA0580</strain>
    </source>
</reference>
<dbReference type="PANTHER" id="PTHR10182:SF3">
    <property type="entry name" value="PROTEIN MO25"/>
    <property type="match status" value="1"/>
</dbReference>
<dbReference type="Pfam" id="PF08569">
    <property type="entry name" value="Mo25"/>
    <property type="match status" value="1"/>
</dbReference>
<evidence type="ECO:0000313" key="2">
    <source>
        <dbReference type="EMBL" id="GAX09906.1"/>
    </source>
</evidence>
<evidence type="ECO:0000256" key="1">
    <source>
        <dbReference type="ARBA" id="ARBA00011012"/>
    </source>
</evidence>
<accession>A0A1Z5J7J2</accession>